<accession>A0ABR8N832</accession>
<dbReference type="RefSeq" id="WP_191194093.1">
    <property type="nucleotide sequence ID" value="NZ_JACXYZ010000001.1"/>
</dbReference>
<sequence length="148" mass="16417">MDHDTTKTFDLRLVDDLGTGYHLHYHRGSTALLVNLYEEGQWVWGDEVETDARSIEYMLTTPSSVARAIADDEADGFVAEAFADGFAEIAKSVHMDFELADPTSNSKVRCRMDLVDEDNSAFYALGVSFTVSSEVLLTETAHMDALLD</sequence>
<protein>
    <recommendedName>
        <fullName evidence="3">DUF2617 family protein</fullName>
    </recommendedName>
</protein>
<proteinExistence type="predicted"/>
<evidence type="ECO:0008006" key="3">
    <source>
        <dbReference type="Google" id="ProtNLM"/>
    </source>
</evidence>
<keyword evidence="2" id="KW-1185">Reference proteome</keyword>
<dbReference type="Proteomes" id="UP000618818">
    <property type="component" value="Unassembled WGS sequence"/>
</dbReference>
<reference evidence="1 2" key="1">
    <citation type="submission" date="2020-09" db="EMBL/GenBank/DDBJ databases">
        <title>novel species in genus Nocardioides.</title>
        <authorList>
            <person name="Zhang G."/>
        </authorList>
    </citation>
    <scope>NUCLEOTIDE SEQUENCE [LARGE SCALE GENOMIC DNA]</scope>
    <source>
        <strain evidence="1 2">KCTC 39551</strain>
    </source>
</reference>
<name>A0ABR8N832_9ACTN</name>
<evidence type="ECO:0000313" key="1">
    <source>
        <dbReference type="EMBL" id="MBD3924311.1"/>
    </source>
</evidence>
<organism evidence="1 2">
    <name type="scientific">Nocardioides cavernae</name>
    <dbReference type="NCBI Taxonomy" id="1921566"/>
    <lineage>
        <taxon>Bacteria</taxon>
        <taxon>Bacillati</taxon>
        <taxon>Actinomycetota</taxon>
        <taxon>Actinomycetes</taxon>
        <taxon>Propionibacteriales</taxon>
        <taxon>Nocardioidaceae</taxon>
        <taxon>Nocardioides</taxon>
    </lineage>
</organism>
<dbReference type="EMBL" id="JACXYZ010000001">
    <property type="protein sequence ID" value="MBD3924311.1"/>
    <property type="molecule type" value="Genomic_DNA"/>
</dbReference>
<evidence type="ECO:0000313" key="2">
    <source>
        <dbReference type="Proteomes" id="UP000618818"/>
    </source>
</evidence>
<comment type="caution">
    <text evidence="1">The sequence shown here is derived from an EMBL/GenBank/DDBJ whole genome shotgun (WGS) entry which is preliminary data.</text>
</comment>
<gene>
    <name evidence="1" type="ORF">IEZ26_06730</name>
</gene>